<feature type="transmembrane region" description="Helical" evidence="1">
    <location>
        <begin position="156"/>
        <end position="180"/>
    </location>
</feature>
<dbReference type="EMBL" id="CP088100">
    <property type="protein sequence ID" value="UFW90468.1"/>
    <property type="molecule type" value="Genomic_DNA"/>
</dbReference>
<evidence type="ECO:0000313" key="3">
    <source>
        <dbReference type="Proteomes" id="UP001430990"/>
    </source>
</evidence>
<dbReference type="RefSeq" id="WP_231144638.1">
    <property type="nucleotide sequence ID" value="NZ_CP088100.1"/>
</dbReference>
<evidence type="ECO:0000256" key="1">
    <source>
        <dbReference type="SAM" id="Phobius"/>
    </source>
</evidence>
<protein>
    <recommendedName>
        <fullName evidence="4">Membrane protein YccC</fullName>
    </recommendedName>
</protein>
<proteinExistence type="predicted"/>
<gene>
    <name evidence="2" type="ORF">BjapCC829_18800</name>
</gene>
<keyword evidence="1" id="KW-1133">Transmembrane helix</keyword>
<reference evidence="2" key="1">
    <citation type="submission" date="2021-11" db="EMBL/GenBank/DDBJ databases">
        <title>Australian commercial rhizobial inoculants.</title>
        <authorList>
            <person name="Kohlmeier M.G."/>
            <person name="O'Hara G.W."/>
            <person name="Colombi E."/>
            <person name="Ramsay J.P."/>
            <person name="Terpolilli J."/>
        </authorList>
    </citation>
    <scope>NUCLEOTIDE SEQUENCE</scope>
    <source>
        <strain evidence="2">CC829</strain>
    </source>
</reference>
<keyword evidence="1" id="KW-0812">Transmembrane</keyword>
<feature type="transmembrane region" description="Helical" evidence="1">
    <location>
        <begin position="114"/>
        <end position="135"/>
    </location>
</feature>
<evidence type="ECO:0008006" key="4">
    <source>
        <dbReference type="Google" id="ProtNLM"/>
    </source>
</evidence>
<sequence length="774" mass="85891">MKNVRDLCLDGKIAVEQWFRTARHVSDLYRRKLVKGARRTTRREKRRLKVLERRSLQEYGKKSLHLALRSKPIRAKAQRILLSWSATLLSLLVVFAFLLFATQTNNWKASEVNLAAAQIIGAALALVLSLSIIPAQRAAELFSMAILRLYAKDNTLLAAFVILVGTTMISLLLGSNWLAFDSYARVSVAIQFLLIGISFDALRWFYTRTLDLLIPQSAIELVVRECNAQISQANDNADRLIRLDDAAGASLQSRSWIRATIITRSGVPRSLKYWTSQLEEFAHRFVARKDTSAVDGIVAALADIGGRYVEGRRDSVILHLDADNLFAGRLSDIEEVLNPIYESIQLIIIDAIGSANERIVRNAIVQQGTLARLAVSVTSKDGSGLQSAPLAFAAAYYLDRSVRAAEKASMIDAVLAGIESLQALLLTRDASIPTNEMKAQVQEALFELAVASYRQSDSHIVPYRSVSGLLRCMAHEIEGGDFSEIDFKDMLAQVAQLLPYEIRMDLGNRRQLMTFPPYSLGFEHSIPMLLQSVAAKVHVDNDRPWADPFSDFLEASEEIRHHYRSVCRMAFGDALLRKWIVESLLACVQIHLHLIKSPIEGTEPFLAPVFDSAEHLISWTSGFFPDSEPPAKFAATDAANGLAIMGMDALEEGWFDIARACASAISALANNSAGVKPEPYTLGDLHERLEILARAADVLGNATLSAEFRAMISRPMTILDTDWPHFLSARATRFRQLDEALGSAGRLYPRPDDPVERLHAIIVAKKRRGGTTRT</sequence>
<keyword evidence="3" id="KW-1185">Reference proteome</keyword>
<dbReference type="Proteomes" id="UP001430990">
    <property type="component" value="Chromosome"/>
</dbReference>
<accession>A0ABY3QWT2</accession>
<evidence type="ECO:0000313" key="2">
    <source>
        <dbReference type="EMBL" id="UFW90468.1"/>
    </source>
</evidence>
<name>A0ABY3QWT2_9BRAD</name>
<organism evidence="2 3">
    <name type="scientific">Bradyrhizobium barranii</name>
    <dbReference type="NCBI Taxonomy" id="2992140"/>
    <lineage>
        <taxon>Bacteria</taxon>
        <taxon>Pseudomonadati</taxon>
        <taxon>Pseudomonadota</taxon>
        <taxon>Alphaproteobacteria</taxon>
        <taxon>Hyphomicrobiales</taxon>
        <taxon>Nitrobacteraceae</taxon>
        <taxon>Bradyrhizobium</taxon>
    </lineage>
</organism>
<keyword evidence="1" id="KW-0472">Membrane</keyword>
<feature type="transmembrane region" description="Helical" evidence="1">
    <location>
        <begin position="80"/>
        <end position="102"/>
    </location>
</feature>